<evidence type="ECO:0000313" key="5">
    <source>
        <dbReference type="EMBL" id="KAK7253229.1"/>
    </source>
</evidence>
<feature type="compositionally biased region" description="Low complexity" evidence="3">
    <location>
        <begin position="79"/>
        <end position="92"/>
    </location>
</feature>
<sequence length="456" mass="50172">MGVYEDVAIADMKFDGELYTYLCPCGDLFEISLEELHDGEDIAHCPSCTLKVRVLFDAKDLPALPEEALPQSRRRPGRRTAAAGAGARAAAPPRRRAARRRRPAPKPPPPPPPPPPKKKKICYAVTVTEEPKPGATGFIDGAAVLKESLFEASARSKYGLPALVAFVSPRVSAGTRAALASIGFESREQPLPIDPARIEGDFLRDLWSKDSTKGGCCGAWELLKLYAWTLTEFHRVVHVDMDCLLLQPIDELFDLDVSLVYTADYNMMNDNQRRNRMTPAVQGGFLVVRPSAAVFDAIVAVSQAGRWGGKLGSGWEGTGVGHWWGGNTIQGVLPYFFKIHAPKHLDAAAFAAGDLEATEVDRCIYDNMVDKAVVNPDPPVGQSACRDVAVDDIKFMHFTVCQKPWSCHPNRDDANGLCPALHRIWFEKRRAYEAAHGMPSNDKPCQRKYDPMAFAF</sequence>
<proteinExistence type="predicted"/>
<gene>
    <name evidence="5" type="ORF">SO694_00001046</name>
</gene>
<organism evidence="5 6">
    <name type="scientific">Aureococcus anophagefferens</name>
    <name type="common">Harmful bloom alga</name>
    <dbReference type="NCBI Taxonomy" id="44056"/>
    <lineage>
        <taxon>Eukaryota</taxon>
        <taxon>Sar</taxon>
        <taxon>Stramenopiles</taxon>
        <taxon>Ochrophyta</taxon>
        <taxon>Pelagophyceae</taxon>
        <taxon>Pelagomonadales</taxon>
        <taxon>Pelagomonadaceae</taxon>
        <taxon>Aureococcus</taxon>
    </lineage>
</organism>
<dbReference type="PANTHER" id="PTHR11183">
    <property type="entry name" value="GLYCOGENIN SUBFAMILY MEMBER"/>
    <property type="match status" value="1"/>
</dbReference>
<dbReference type="PROSITE" id="PS51074">
    <property type="entry name" value="DPH_MB"/>
    <property type="match status" value="1"/>
</dbReference>
<feature type="compositionally biased region" description="Basic residues" evidence="3">
    <location>
        <begin position="93"/>
        <end position="104"/>
    </location>
</feature>
<evidence type="ECO:0000259" key="4">
    <source>
        <dbReference type="PROSITE" id="PS51074"/>
    </source>
</evidence>
<dbReference type="EMBL" id="JBBJCI010000035">
    <property type="protein sequence ID" value="KAK7253229.1"/>
    <property type="molecule type" value="Genomic_DNA"/>
</dbReference>
<name>A0ABR1GB60_AURAN</name>
<dbReference type="Gene3D" id="3.10.660.10">
    <property type="entry name" value="DPH Zinc finger"/>
    <property type="match status" value="1"/>
</dbReference>
<feature type="domain" description="DPH-type MB" evidence="4">
    <location>
        <begin position="3"/>
        <end position="57"/>
    </location>
</feature>
<keyword evidence="1" id="KW-0479">Metal-binding</keyword>
<comment type="caution">
    <text evidence="5">The sequence shown here is derived from an EMBL/GenBank/DDBJ whole genome shotgun (WGS) entry which is preliminary data.</text>
</comment>
<evidence type="ECO:0000256" key="2">
    <source>
        <dbReference type="ARBA" id="ARBA00023004"/>
    </source>
</evidence>
<dbReference type="InterPro" id="IPR050587">
    <property type="entry name" value="GNT1/Glycosyltrans_8"/>
</dbReference>
<dbReference type="Gene3D" id="3.90.550.10">
    <property type="entry name" value="Spore Coat Polysaccharide Biosynthesis Protein SpsA, Chain A"/>
    <property type="match status" value="1"/>
</dbReference>
<dbReference type="Pfam" id="PF05207">
    <property type="entry name" value="Zn_ribbon_CSL"/>
    <property type="match status" value="1"/>
</dbReference>
<dbReference type="InterPro" id="IPR036671">
    <property type="entry name" value="DPH_MB_sf"/>
</dbReference>
<feature type="compositionally biased region" description="Pro residues" evidence="3">
    <location>
        <begin position="105"/>
        <end position="115"/>
    </location>
</feature>
<dbReference type="SUPFAM" id="SSF144217">
    <property type="entry name" value="CSL zinc finger"/>
    <property type="match status" value="1"/>
</dbReference>
<protein>
    <recommendedName>
        <fullName evidence="4">DPH-type MB domain-containing protein</fullName>
    </recommendedName>
</protein>
<feature type="region of interest" description="Disordered" evidence="3">
    <location>
        <begin position="66"/>
        <end position="119"/>
    </location>
</feature>
<dbReference type="InterPro" id="IPR007872">
    <property type="entry name" value="DPH_MB_dom"/>
</dbReference>
<keyword evidence="2" id="KW-0408">Iron</keyword>
<accession>A0ABR1GB60</accession>
<evidence type="ECO:0000313" key="6">
    <source>
        <dbReference type="Proteomes" id="UP001363151"/>
    </source>
</evidence>
<evidence type="ECO:0000256" key="3">
    <source>
        <dbReference type="SAM" id="MobiDB-lite"/>
    </source>
</evidence>
<dbReference type="Proteomes" id="UP001363151">
    <property type="component" value="Unassembled WGS sequence"/>
</dbReference>
<dbReference type="SUPFAM" id="SSF53448">
    <property type="entry name" value="Nucleotide-diphospho-sugar transferases"/>
    <property type="match status" value="1"/>
</dbReference>
<reference evidence="5 6" key="1">
    <citation type="submission" date="2024-03" db="EMBL/GenBank/DDBJ databases">
        <title>Aureococcus anophagefferens CCMP1851 and Kratosvirus quantuckense: Draft genome of a second virus-susceptible host strain in the model system.</title>
        <authorList>
            <person name="Chase E."/>
            <person name="Truchon A.R."/>
            <person name="Schepens W."/>
            <person name="Wilhelm S.W."/>
        </authorList>
    </citation>
    <scope>NUCLEOTIDE SEQUENCE [LARGE SCALE GENOMIC DNA]</scope>
    <source>
        <strain evidence="5 6">CCMP1851</strain>
    </source>
</reference>
<keyword evidence="6" id="KW-1185">Reference proteome</keyword>
<evidence type="ECO:0000256" key="1">
    <source>
        <dbReference type="ARBA" id="ARBA00022723"/>
    </source>
</evidence>
<dbReference type="InterPro" id="IPR029044">
    <property type="entry name" value="Nucleotide-diphossugar_trans"/>
</dbReference>